<keyword evidence="4" id="KW-1185">Reference proteome</keyword>
<sequence>MLHLLYIIAFTVIAFFAVSNLIRSLINVGFESQKIGNNWNTDGNRGNPSNRRYTPSSTTPHPELLDDQGKPVNEPLLVMRSVNVDDERERLDALYNDSPGNTSDESKG</sequence>
<dbReference type="EMBL" id="CP042326">
    <property type="protein sequence ID" value="QDZ39608.1"/>
    <property type="molecule type" value="Genomic_DNA"/>
</dbReference>
<dbReference type="OrthoDB" id="513924at2"/>
<dbReference type="RefSeq" id="WP_146295208.1">
    <property type="nucleotide sequence ID" value="NZ_CP042326.1"/>
</dbReference>
<protein>
    <submittedName>
        <fullName evidence="3">DUF2973 domain-containing protein</fullName>
    </submittedName>
</protein>
<dbReference type="KEGG" id="enn:FRE64_06485"/>
<proteinExistence type="predicted"/>
<dbReference type="Pfam" id="PF11189">
    <property type="entry name" value="DUF2973"/>
    <property type="match status" value="1"/>
</dbReference>
<feature type="region of interest" description="Disordered" evidence="1">
    <location>
        <begin position="34"/>
        <end position="74"/>
    </location>
</feature>
<feature type="compositionally biased region" description="Polar residues" evidence="1">
    <location>
        <begin position="98"/>
        <end position="108"/>
    </location>
</feature>
<evidence type="ECO:0000256" key="2">
    <source>
        <dbReference type="SAM" id="Phobius"/>
    </source>
</evidence>
<dbReference type="AlphaFoldDB" id="A0A5B8NKW4"/>
<dbReference type="InterPro" id="IPR021355">
    <property type="entry name" value="Phage_Syn9_Gp224"/>
</dbReference>
<keyword evidence="2" id="KW-0472">Membrane</keyword>
<reference evidence="3" key="1">
    <citation type="submission" date="2019-08" db="EMBL/GenBank/DDBJ databases">
        <title>Carotenoids and Carotenoid Binding Proteins in the Halophilic Cyanobacterium Euhalothece sp. ZM00.</title>
        <authorList>
            <person name="Cho S.M."/>
            <person name="Song J.Y."/>
            <person name="Park Y.-I."/>
        </authorList>
    </citation>
    <scope>NUCLEOTIDE SEQUENCE [LARGE SCALE GENOMIC DNA]</scope>
    <source>
        <strain evidence="3">Z-M001</strain>
    </source>
</reference>
<organism evidence="3 4">
    <name type="scientific">Euhalothece natronophila Z-M001</name>
    <dbReference type="NCBI Taxonomy" id="522448"/>
    <lineage>
        <taxon>Bacteria</taxon>
        <taxon>Bacillati</taxon>
        <taxon>Cyanobacteriota</taxon>
        <taxon>Cyanophyceae</taxon>
        <taxon>Oscillatoriophycideae</taxon>
        <taxon>Chroococcales</taxon>
        <taxon>Halothecacae</taxon>
        <taxon>Halothece cluster</taxon>
        <taxon>Euhalothece</taxon>
    </lineage>
</organism>
<keyword evidence="2" id="KW-1133">Transmembrane helix</keyword>
<accession>A0A5B8NKW4</accession>
<gene>
    <name evidence="3" type="ORF">FRE64_06485</name>
</gene>
<feature type="compositionally biased region" description="Polar residues" evidence="1">
    <location>
        <begin position="34"/>
        <end position="60"/>
    </location>
</feature>
<feature type="transmembrane region" description="Helical" evidence="2">
    <location>
        <begin position="6"/>
        <end position="26"/>
    </location>
</feature>
<evidence type="ECO:0000256" key="1">
    <source>
        <dbReference type="SAM" id="MobiDB-lite"/>
    </source>
</evidence>
<dbReference type="Proteomes" id="UP000318453">
    <property type="component" value="Chromosome"/>
</dbReference>
<evidence type="ECO:0000313" key="3">
    <source>
        <dbReference type="EMBL" id="QDZ39608.1"/>
    </source>
</evidence>
<feature type="region of interest" description="Disordered" evidence="1">
    <location>
        <begin position="89"/>
        <end position="108"/>
    </location>
</feature>
<name>A0A5B8NKW4_9CHRO</name>
<evidence type="ECO:0000313" key="4">
    <source>
        <dbReference type="Proteomes" id="UP000318453"/>
    </source>
</evidence>
<keyword evidence="2" id="KW-0812">Transmembrane</keyword>